<dbReference type="Proteomes" id="UP000290378">
    <property type="component" value="Unassembled WGS sequence"/>
</dbReference>
<sequence length="289" mass="34015">MQENISNIIVYNDGELELKVSVEQESVWLSLNQICELFDRDKSVISRHIKNIFLEKELERFSTVAKSATVQFEGGREILRDIEYFNLDVIISIGYRVKSQKGVRFRQWATSILKNYIQNGYVINYDKITNERFVSLENEVKLLKSQMQEMKTIIKNENIKPKQGIFFNGETYDAYVFINDLLGSAKSEVLLIDNYLDESVFTIFSKYPNLNIKIYTRNISKQLKLDYQKYTSQYQNIELLEFKNSHDRFLIIDKKEIYHIGASLKDLGKKWFAFSKFEIGILDILGRLK</sequence>
<gene>
    <name evidence="1" type="ORF">CP963_01895</name>
</gene>
<dbReference type="GO" id="GO:0003677">
    <property type="term" value="F:DNA binding"/>
    <property type="evidence" value="ECO:0007669"/>
    <property type="project" value="UniProtKB-KW"/>
</dbReference>
<dbReference type="PANTHER" id="PTHR35810">
    <property type="entry name" value="CYTOPLASMIC PROTEIN-RELATED"/>
    <property type="match status" value="1"/>
</dbReference>
<organism evidence="1 2">
    <name type="scientific">Arcobacter cloacae</name>
    <dbReference type="NCBI Taxonomy" id="1054034"/>
    <lineage>
        <taxon>Bacteria</taxon>
        <taxon>Pseudomonadati</taxon>
        <taxon>Campylobacterota</taxon>
        <taxon>Epsilonproteobacteria</taxon>
        <taxon>Campylobacterales</taxon>
        <taxon>Arcobacteraceae</taxon>
        <taxon>Arcobacter</taxon>
    </lineage>
</organism>
<keyword evidence="2" id="KW-1185">Reference proteome</keyword>
<reference evidence="1 2" key="1">
    <citation type="submission" date="2017-09" db="EMBL/GenBank/DDBJ databases">
        <title>Genomics of the genus Arcobacter.</title>
        <authorList>
            <person name="Perez-Cataluna A."/>
            <person name="Figueras M.J."/>
            <person name="Salas-Masso N."/>
        </authorList>
    </citation>
    <scope>NUCLEOTIDE SEQUENCE [LARGE SCALE GENOMIC DNA]</scope>
    <source>
        <strain evidence="1 2">CECT 7834</strain>
    </source>
</reference>
<protein>
    <submittedName>
        <fullName evidence="1">DNA-binding protein</fullName>
    </submittedName>
</protein>
<comment type="caution">
    <text evidence="1">The sequence shown here is derived from an EMBL/GenBank/DDBJ whole genome shotgun (WGS) entry which is preliminary data.</text>
</comment>
<keyword evidence="1" id="KW-0238">DNA-binding</keyword>
<evidence type="ECO:0000313" key="2">
    <source>
        <dbReference type="Proteomes" id="UP000290378"/>
    </source>
</evidence>
<dbReference type="AlphaFoldDB" id="A0A6M8NPK7"/>
<dbReference type="InterPro" id="IPR011204">
    <property type="entry name" value="Virulence_RhuM-like"/>
</dbReference>
<dbReference type="Pfam" id="PF13310">
    <property type="entry name" value="Virulence_RhuM"/>
    <property type="match status" value="1"/>
</dbReference>
<dbReference type="PANTHER" id="PTHR35810:SF1">
    <property type="entry name" value="CYTOPLASMIC PROTEIN"/>
    <property type="match status" value="1"/>
</dbReference>
<proteinExistence type="predicted"/>
<dbReference type="EMBL" id="NXII01000002">
    <property type="protein sequence ID" value="RXI42792.1"/>
    <property type="molecule type" value="Genomic_DNA"/>
</dbReference>
<dbReference type="RefSeq" id="WP_129012612.1">
    <property type="nucleotide sequence ID" value="NZ_CBCSEI010000003.1"/>
</dbReference>
<name>A0A6M8NPK7_9BACT</name>
<accession>A0A6M8NPK7</accession>
<evidence type="ECO:0000313" key="1">
    <source>
        <dbReference type="EMBL" id="RXI42792.1"/>
    </source>
</evidence>